<protein>
    <submittedName>
        <fullName evidence="1">Uncharacterized protein</fullName>
    </submittedName>
</protein>
<reference evidence="2" key="1">
    <citation type="journal article" date="2023" name="Front. Plant Sci.">
        <title>Chromosomal-level genome assembly of Melastoma candidum provides insights into trichome evolution.</title>
        <authorList>
            <person name="Zhong Y."/>
            <person name="Wu W."/>
            <person name="Sun C."/>
            <person name="Zou P."/>
            <person name="Liu Y."/>
            <person name="Dai S."/>
            <person name="Zhou R."/>
        </authorList>
    </citation>
    <scope>NUCLEOTIDE SEQUENCE [LARGE SCALE GENOMIC DNA]</scope>
</reference>
<keyword evidence="2" id="KW-1185">Reference proteome</keyword>
<evidence type="ECO:0000313" key="2">
    <source>
        <dbReference type="Proteomes" id="UP001057402"/>
    </source>
</evidence>
<accession>A0ACB9M8K0</accession>
<organism evidence="1 2">
    <name type="scientific">Melastoma candidum</name>
    <dbReference type="NCBI Taxonomy" id="119954"/>
    <lineage>
        <taxon>Eukaryota</taxon>
        <taxon>Viridiplantae</taxon>
        <taxon>Streptophyta</taxon>
        <taxon>Embryophyta</taxon>
        <taxon>Tracheophyta</taxon>
        <taxon>Spermatophyta</taxon>
        <taxon>Magnoliopsida</taxon>
        <taxon>eudicotyledons</taxon>
        <taxon>Gunneridae</taxon>
        <taxon>Pentapetalae</taxon>
        <taxon>rosids</taxon>
        <taxon>malvids</taxon>
        <taxon>Myrtales</taxon>
        <taxon>Melastomataceae</taxon>
        <taxon>Melastomatoideae</taxon>
        <taxon>Melastomateae</taxon>
        <taxon>Melastoma</taxon>
    </lineage>
</organism>
<sequence length="134" mass="14388">MSAVTSSLILLLCLRVHASDARVLLGWNPNGIPGAFDLRRTAGSSQLMSSQKVEPFGGDNGLPTRSSSLSLSPYQEHPGEVGNGHHIQGASCAKSKNGKLVPSKRRISPRTDSPREGGLFSDYSRPRMRPPSHN</sequence>
<name>A0ACB9M8K0_9MYRT</name>
<comment type="caution">
    <text evidence="1">The sequence shown here is derived from an EMBL/GenBank/DDBJ whole genome shotgun (WGS) entry which is preliminary data.</text>
</comment>
<evidence type="ECO:0000313" key="1">
    <source>
        <dbReference type="EMBL" id="KAI4320070.1"/>
    </source>
</evidence>
<gene>
    <name evidence="1" type="ORF">MLD38_033589</name>
</gene>
<proteinExistence type="predicted"/>
<dbReference type="Proteomes" id="UP001057402">
    <property type="component" value="Chromosome 10"/>
</dbReference>
<dbReference type="EMBL" id="CM042889">
    <property type="protein sequence ID" value="KAI4320070.1"/>
    <property type="molecule type" value="Genomic_DNA"/>
</dbReference>